<dbReference type="EMBL" id="KQ424269">
    <property type="protein sequence ID" value="KOF71232.1"/>
    <property type="molecule type" value="Genomic_DNA"/>
</dbReference>
<name>A0A0L8G2I4_OCTBM</name>
<proteinExistence type="predicted"/>
<sequence length="80" mass="9312">MVVDWIRKQATAGKKTGIQWTFDKQLEDLCYADDITFLSHKQQCVAEEVEWTGHQINIKKTEAMGEDIKDVDRVDEIRTN</sequence>
<accession>A0A0L8G2I4</accession>
<organism evidence="1">
    <name type="scientific">Octopus bimaculoides</name>
    <name type="common">California two-spotted octopus</name>
    <dbReference type="NCBI Taxonomy" id="37653"/>
    <lineage>
        <taxon>Eukaryota</taxon>
        <taxon>Metazoa</taxon>
        <taxon>Spiralia</taxon>
        <taxon>Lophotrochozoa</taxon>
        <taxon>Mollusca</taxon>
        <taxon>Cephalopoda</taxon>
        <taxon>Coleoidea</taxon>
        <taxon>Octopodiformes</taxon>
        <taxon>Octopoda</taxon>
        <taxon>Incirrata</taxon>
        <taxon>Octopodidae</taxon>
        <taxon>Octopus</taxon>
    </lineage>
</organism>
<evidence type="ECO:0008006" key="2">
    <source>
        <dbReference type="Google" id="ProtNLM"/>
    </source>
</evidence>
<protein>
    <recommendedName>
        <fullName evidence="2">Reverse transcriptase domain-containing protein</fullName>
    </recommendedName>
</protein>
<gene>
    <name evidence="1" type="ORF">OCBIM_22001332mg</name>
</gene>
<evidence type="ECO:0000313" key="1">
    <source>
        <dbReference type="EMBL" id="KOF71232.1"/>
    </source>
</evidence>
<reference evidence="1" key="1">
    <citation type="submission" date="2015-07" db="EMBL/GenBank/DDBJ databases">
        <title>MeaNS - Measles Nucleotide Surveillance Program.</title>
        <authorList>
            <person name="Tran T."/>
            <person name="Druce J."/>
        </authorList>
    </citation>
    <scope>NUCLEOTIDE SEQUENCE</scope>
    <source>
        <strain evidence="1">UCB-OBI-ISO-001</strain>
        <tissue evidence="1">Gonad</tissue>
    </source>
</reference>
<dbReference type="AlphaFoldDB" id="A0A0L8G2I4"/>